<dbReference type="InterPro" id="IPR001650">
    <property type="entry name" value="Helicase_C-like"/>
</dbReference>
<keyword evidence="4 7" id="KW-0067">ATP-binding</keyword>
<comment type="caution">
    <text evidence="11">The sequence shown here is derived from an EMBL/GenBank/DDBJ whole genome shotgun (WGS) entry which is preliminary data.</text>
</comment>
<dbReference type="PROSITE" id="PS51192">
    <property type="entry name" value="HELICASE_ATP_BIND_1"/>
    <property type="match status" value="1"/>
</dbReference>
<evidence type="ECO:0000259" key="8">
    <source>
        <dbReference type="PROSITE" id="PS51192"/>
    </source>
</evidence>
<dbReference type="SMART" id="SM00490">
    <property type="entry name" value="HELICc"/>
    <property type="match status" value="1"/>
</dbReference>
<protein>
    <recommendedName>
        <fullName evidence="13">DEAD/DEAH box helicase</fullName>
    </recommendedName>
</protein>
<keyword evidence="1 7" id="KW-0547">Nucleotide-binding</keyword>
<dbReference type="AlphaFoldDB" id="A0A918WMU7"/>
<dbReference type="InterPro" id="IPR000629">
    <property type="entry name" value="RNA-helicase_DEAD-box_CS"/>
</dbReference>
<comment type="similarity">
    <text evidence="5 7">Belongs to the DEAD box helicase family.</text>
</comment>
<dbReference type="RefSeq" id="WP_189570545.1">
    <property type="nucleotide sequence ID" value="NZ_BMXI01000011.1"/>
</dbReference>
<evidence type="ECO:0000256" key="2">
    <source>
        <dbReference type="ARBA" id="ARBA00022801"/>
    </source>
</evidence>
<dbReference type="SUPFAM" id="SSF52540">
    <property type="entry name" value="P-loop containing nucleoside triphosphate hydrolases"/>
    <property type="match status" value="1"/>
</dbReference>
<accession>A0A918WMU7</accession>
<dbReference type="InterPro" id="IPR050079">
    <property type="entry name" value="DEAD_box_RNA_helicase"/>
</dbReference>
<proteinExistence type="inferred from homology"/>
<dbReference type="GO" id="GO:0005829">
    <property type="term" value="C:cytosol"/>
    <property type="evidence" value="ECO:0007669"/>
    <property type="project" value="TreeGrafter"/>
</dbReference>
<dbReference type="Pfam" id="PF00270">
    <property type="entry name" value="DEAD"/>
    <property type="match status" value="1"/>
</dbReference>
<dbReference type="GO" id="GO:0003724">
    <property type="term" value="F:RNA helicase activity"/>
    <property type="evidence" value="ECO:0007669"/>
    <property type="project" value="InterPro"/>
</dbReference>
<dbReference type="InterPro" id="IPR014014">
    <property type="entry name" value="RNA_helicase_DEAD_Q_motif"/>
</dbReference>
<dbReference type="Proteomes" id="UP000644507">
    <property type="component" value="Unassembled WGS sequence"/>
</dbReference>
<feature type="domain" description="DEAD-box RNA helicase Q" evidence="10">
    <location>
        <begin position="3"/>
        <end position="31"/>
    </location>
</feature>
<dbReference type="InterPro" id="IPR011545">
    <property type="entry name" value="DEAD/DEAH_box_helicase_dom"/>
</dbReference>
<evidence type="ECO:0000313" key="12">
    <source>
        <dbReference type="Proteomes" id="UP000644507"/>
    </source>
</evidence>
<dbReference type="InterPro" id="IPR014001">
    <property type="entry name" value="Helicase_ATP-bd"/>
</dbReference>
<dbReference type="PROSITE" id="PS51195">
    <property type="entry name" value="Q_MOTIF"/>
    <property type="match status" value="1"/>
</dbReference>
<feature type="short sequence motif" description="Q motif" evidence="6">
    <location>
        <begin position="3"/>
        <end position="31"/>
    </location>
</feature>
<keyword evidence="2 7" id="KW-0378">Hydrolase</keyword>
<evidence type="ECO:0000256" key="4">
    <source>
        <dbReference type="ARBA" id="ARBA00022840"/>
    </source>
</evidence>
<dbReference type="GO" id="GO:0003676">
    <property type="term" value="F:nucleic acid binding"/>
    <property type="evidence" value="ECO:0007669"/>
    <property type="project" value="InterPro"/>
</dbReference>
<keyword evidence="3 7" id="KW-0347">Helicase</keyword>
<dbReference type="Pfam" id="PF00271">
    <property type="entry name" value="Helicase_C"/>
    <property type="match status" value="1"/>
</dbReference>
<reference evidence="11" key="2">
    <citation type="submission" date="2020-09" db="EMBL/GenBank/DDBJ databases">
        <authorList>
            <person name="Sun Q."/>
            <person name="Kim S."/>
        </authorList>
    </citation>
    <scope>NUCLEOTIDE SEQUENCE</scope>
    <source>
        <strain evidence="11">KCTC 12988</strain>
    </source>
</reference>
<evidence type="ECO:0000256" key="5">
    <source>
        <dbReference type="ARBA" id="ARBA00038437"/>
    </source>
</evidence>
<name>A0A918WMU7_9BACT</name>
<gene>
    <name evidence="11" type="ORF">GCM10007100_25830</name>
</gene>
<evidence type="ECO:0000256" key="1">
    <source>
        <dbReference type="ARBA" id="ARBA00022741"/>
    </source>
</evidence>
<evidence type="ECO:0000259" key="10">
    <source>
        <dbReference type="PROSITE" id="PS51195"/>
    </source>
</evidence>
<reference evidence="11" key="1">
    <citation type="journal article" date="2014" name="Int. J. Syst. Evol. Microbiol.">
        <title>Complete genome sequence of Corynebacterium casei LMG S-19264T (=DSM 44701T), isolated from a smear-ripened cheese.</title>
        <authorList>
            <consortium name="US DOE Joint Genome Institute (JGI-PGF)"/>
            <person name="Walter F."/>
            <person name="Albersmeier A."/>
            <person name="Kalinowski J."/>
            <person name="Ruckert C."/>
        </authorList>
    </citation>
    <scope>NUCLEOTIDE SEQUENCE</scope>
    <source>
        <strain evidence="11">KCTC 12988</strain>
    </source>
</reference>
<keyword evidence="12" id="KW-1185">Reference proteome</keyword>
<dbReference type="GO" id="GO:0005524">
    <property type="term" value="F:ATP binding"/>
    <property type="evidence" value="ECO:0007669"/>
    <property type="project" value="UniProtKB-KW"/>
</dbReference>
<dbReference type="SMART" id="SM00487">
    <property type="entry name" value="DEXDc"/>
    <property type="match status" value="1"/>
</dbReference>
<feature type="domain" description="Helicase C-terminal" evidence="9">
    <location>
        <begin position="234"/>
        <end position="371"/>
    </location>
</feature>
<dbReference type="Gene3D" id="3.40.50.300">
    <property type="entry name" value="P-loop containing nucleotide triphosphate hydrolases"/>
    <property type="match status" value="2"/>
</dbReference>
<dbReference type="PANTHER" id="PTHR47959">
    <property type="entry name" value="ATP-DEPENDENT RNA HELICASE RHLE-RELATED"/>
    <property type="match status" value="1"/>
</dbReference>
<evidence type="ECO:0008006" key="13">
    <source>
        <dbReference type="Google" id="ProtNLM"/>
    </source>
</evidence>
<evidence type="ECO:0000256" key="3">
    <source>
        <dbReference type="ARBA" id="ARBA00022806"/>
    </source>
</evidence>
<dbReference type="PROSITE" id="PS51194">
    <property type="entry name" value="HELICASE_CTER"/>
    <property type="match status" value="1"/>
</dbReference>
<evidence type="ECO:0000259" key="9">
    <source>
        <dbReference type="PROSITE" id="PS51194"/>
    </source>
</evidence>
<feature type="domain" description="Helicase ATP-binding" evidence="8">
    <location>
        <begin position="35"/>
        <end position="206"/>
    </location>
</feature>
<dbReference type="PROSITE" id="PS00039">
    <property type="entry name" value="DEAD_ATP_HELICASE"/>
    <property type="match status" value="1"/>
</dbReference>
<organism evidence="11 12">
    <name type="scientific">Roseibacillus persicicus</name>
    <dbReference type="NCBI Taxonomy" id="454148"/>
    <lineage>
        <taxon>Bacteria</taxon>
        <taxon>Pseudomonadati</taxon>
        <taxon>Verrucomicrobiota</taxon>
        <taxon>Verrucomicrobiia</taxon>
        <taxon>Verrucomicrobiales</taxon>
        <taxon>Verrucomicrobiaceae</taxon>
        <taxon>Roseibacillus</taxon>
    </lineage>
</organism>
<dbReference type="EMBL" id="BMXI01000011">
    <property type="protein sequence ID" value="GHC57812.1"/>
    <property type="molecule type" value="Genomic_DNA"/>
</dbReference>
<evidence type="ECO:0000256" key="6">
    <source>
        <dbReference type="PROSITE-ProRule" id="PRU00552"/>
    </source>
</evidence>
<sequence length="371" mass="41637">MANPFLALGVTEDFIQGLEELGIRKPTPIQRKAIPHLIEDGRDYIAQAQTGTGKTAAFGLPLLAKMDPKDKSIQGLVVAPTRELAKQIGKQLFRYTKYSAKVFVEVVSGGDNIDRQCAALKRPTQIVVATPGRLLDLIERKALDLSAVKYLVLDEADEMLSMGFQKQLDQVFKLTPARKGTWLFSATFPPKVEALVNNNLSAKAPFQKVDQKDVVNRNIDHRYAVMEHAEKDDFIIDFLEAQGEERGLIFCRTKAGSVALGNQLRKRGFKVEVLQGDLTQLERDKVMRAFKKERVQFLIATDVAARGIDVADLSFVLHHQLPDQVEYYTHRSGRTARAGKTGLSLVLLEPKQRPRLKRLSTELSIEFKTFH</sequence>
<dbReference type="InterPro" id="IPR027417">
    <property type="entry name" value="P-loop_NTPase"/>
</dbReference>
<dbReference type="PANTHER" id="PTHR47959:SF13">
    <property type="entry name" value="ATP-DEPENDENT RNA HELICASE RHLE"/>
    <property type="match status" value="1"/>
</dbReference>
<dbReference type="CDD" id="cd00268">
    <property type="entry name" value="DEADc"/>
    <property type="match status" value="1"/>
</dbReference>
<dbReference type="CDD" id="cd18787">
    <property type="entry name" value="SF2_C_DEAD"/>
    <property type="match status" value="1"/>
</dbReference>
<evidence type="ECO:0000256" key="7">
    <source>
        <dbReference type="RuleBase" id="RU000492"/>
    </source>
</evidence>
<dbReference type="GO" id="GO:0016787">
    <property type="term" value="F:hydrolase activity"/>
    <property type="evidence" value="ECO:0007669"/>
    <property type="project" value="UniProtKB-KW"/>
</dbReference>
<evidence type="ECO:0000313" key="11">
    <source>
        <dbReference type="EMBL" id="GHC57812.1"/>
    </source>
</evidence>
<dbReference type="InterPro" id="IPR044742">
    <property type="entry name" value="DEAD/DEAH_RhlB"/>
</dbReference>